<sequence>MIDDSLNSDSPADVIGHVSHIRADSNDVCISVGLLVHMKNRAPARRINIKLARGSVDTAASAPCARARPCPRPGLSDAAVVKYRDRRAAGARCAPVRPSARRTTAFVVPARLQT</sequence>
<gene>
    <name evidence="1" type="ORF">EVAR_50914_1</name>
</gene>
<reference evidence="1 2" key="1">
    <citation type="journal article" date="2019" name="Commun. Biol.">
        <title>The bagworm genome reveals a unique fibroin gene that provides high tensile strength.</title>
        <authorList>
            <person name="Kono N."/>
            <person name="Nakamura H."/>
            <person name="Ohtoshi R."/>
            <person name="Tomita M."/>
            <person name="Numata K."/>
            <person name="Arakawa K."/>
        </authorList>
    </citation>
    <scope>NUCLEOTIDE SEQUENCE [LARGE SCALE GENOMIC DNA]</scope>
</reference>
<protein>
    <submittedName>
        <fullName evidence="1">Uncharacterized protein</fullName>
    </submittedName>
</protein>
<name>A0A4C1Y400_EUMVA</name>
<keyword evidence="2" id="KW-1185">Reference proteome</keyword>
<dbReference type="Proteomes" id="UP000299102">
    <property type="component" value="Unassembled WGS sequence"/>
</dbReference>
<dbReference type="EMBL" id="BGZK01001063">
    <property type="protein sequence ID" value="GBP70093.1"/>
    <property type="molecule type" value="Genomic_DNA"/>
</dbReference>
<comment type="caution">
    <text evidence="1">The sequence shown here is derived from an EMBL/GenBank/DDBJ whole genome shotgun (WGS) entry which is preliminary data.</text>
</comment>
<dbReference type="AlphaFoldDB" id="A0A4C1Y400"/>
<proteinExistence type="predicted"/>
<evidence type="ECO:0000313" key="1">
    <source>
        <dbReference type="EMBL" id="GBP70093.1"/>
    </source>
</evidence>
<accession>A0A4C1Y400</accession>
<evidence type="ECO:0000313" key="2">
    <source>
        <dbReference type="Proteomes" id="UP000299102"/>
    </source>
</evidence>
<organism evidence="1 2">
    <name type="scientific">Eumeta variegata</name>
    <name type="common">Bagworm moth</name>
    <name type="synonym">Eumeta japonica</name>
    <dbReference type="NCBI Taxonomy" id="151549"/>
    <lineage>
        <taxon>Eukaryota</taxon>
        <taxon>Metazoa</taxon>
        <taxon>Ecdysozoa</taxon>
        <taxon>Arthropoda</taxon>
        <taxon>Hexapoda</taxon>
        <taxon>Insecta</taxon>
        <taxon>Pterygota</taxon>
        <taxon>Neoptera</taxon>
        <taxon>Endopterygota</taxon>
        <taxon>Lepidoptera</taxon>
        <taxon>Glossata</taxon>
        <taxon>Ditrysia</taxon>
        <taxon>Tineoidea</taxon>
        <taxon>Psychidae</taxon>
        <taxon>Oiketicinae</taxon>
        <taxon>Eumeta</taxon>
    </lineage>
</organism>